<accession>A0ABW5KQX9</accession>
<dbReference type="EMBL" id="JBHULS010000001">
    <property type="protein sequence ID" value="MFD2550280.1"/>
    <property type="molecule type" value="Genomic_DNA"/>
</dbReference>
<evidence type="ECO:0000313" key="2">
    <source>
        <dbReference type="EMBL" id="MFD2550280.1"/>
    </source>
</evidence>
<evidence type="ECO:0000256" key="1">
    <source>
        <dbReference type="SAM" id="SignalP"/>
    </source>
</evidence>
<feature type="signal peptide" evidence="1">
    <location>
        <begin position="1"/>
        <end position="20"/>
    </location>
</feature>
<sequence>MKIMSSCFGLLLLVMSCQNAEQEQPAAIENSEKIVYDMYQPSEMANLMNAMYAHNETVKEAILAGEDIGQFPMDFLEIHTAELSEFKYRNETFQSFSQLFILAQKELYNPDAETSQVSRFNNVVNLCIACHQTECTGPISRIKKLHIK</sequence>
<dbReference type="PROSITE" id="PS51257">
    <property type="entry name" value="PROKAR_LIPOPROTEIN"/>
    <property type="match status" value="1"/>
</dbReference>
<gene>
    <name evidence="2" type="ORF">ACFSQP_00500</name>
</gene>
<evidence type="ECO:0000313" key="3">
    <source>
        <dbReference type="Proteomes" id="UP001597472"/>
    </source>
</evidence>
<dbReference type="Proteomes" id="UP001597472">
    <property type="component" value="Unassembled WGS sequence"/>
</dbReference>
<keyword evidence="3" id="KW-1185">Reference proteome</keyword>
<protein>
    <recommendedName>
        <fullName evidence="4">Cytochrome c</fullName>
    </recommendedName>
</protein>
<name>A0ABW5KQX9_9FLAO</name>
<feature type="chain" id="PRO_5047148485" description="Cytochrome c" evidence="1">
    <location>
        <begin position="21"/>
        <end position="148"/>
    </location>
</feature>
<dbReference type="RefSeq" id="WP_376890998.1">
    <property type="nucleotide sequence ID" value="NZ_JBHULS010000001.1"/>
</dbReference>
<organism evidence="2 3">
    <name type="scientific">Bizionia sediminis</name>
    <dbReference type="NCBI Taxonomy" id="1737064"/>
    <lineage>
        <taxon>Bacteria</taxon>
        <taxon>Pseudomonadati</taxon>
        <taxon>Bacteroidota</taxon>
        <taxon>Flavobacteriia</taxon>
        <taxon>Flavobacteriales</taxon>
        <taxon>Flavobacteriaceae</taxon>
        <taxon>Bizionia</taxon>
    </lineage>
</organism>
<reference evidence="3" key="1">
    <citation type="journal article" date="2019" name="Int. J. Syst. Evol. Microbiol.">
        <title>The Global Catalogue of Microorganisms (GCM) 10K type strain sequencing project: providing services to taxonomists for standard genome sequencing and annotation.</title>
        <authorList>
            <consortium name="The Broad Institute Genomics Platform"/>
            <consortium name="The Broad Institute Genome Sequencing Center for Infectious Disease"/>
            <person name="Wu L."/>
            <person name="Ma J."/>
        </authorList>
    </citation>
    <scope>NUCLEOTIDE SEQUENCE [LARGE SCALE GENOMIC DNA]</scope>
    <source>
        <strain evidence="3">KCTC 42587</strain>
    </source>
</reference>
<comment type="caution">
    <text evidence="2">The sequence shown here is derived from an EMBL/GenBank/DDBJ whole genome shotgun (WGS) entry which is preliminary data.</text>
</comment>
<keyword evidence="1" id="KW-0732">Signal</keyword>
<evidence type="ECO:0008006" key="4">
    <source>
        <dbReference type="Google" id="ProtNLM"/>
    </source>
</evidence>
<proteinExistence type="predicted"/>